<dbReference type="EMBL" id="CAXAMN010003514">
    <property type="protein sequence ID" value="CAK9004971.1"/>
    <property type="molecule type" value="Genomic_DNA"/>
</dbReference>
<proteinExistence type="predicted"/>
<evidence type="ECO:0008006" key="5">
    <source>
        <dbReference type="Google" id="ProtNLM"/>
    </source>
</evidence>
<protein>
    <recommendedName>
        <fullName evidence="5">PX domain-containing protein</fullName>
    </recommendedName>
</protein>
<comment type="caution">
    <text evidence="2">The sequence shown here is derived from an EMBL/GenBank/DDBJ whole genome shotgun (WGS) entry which is preliminary data.</text>
</comment>
<evidence type="ECO:0000313" key="4">
    <source>
        <dbReference type="Proteomes" id="UP001642484"/>
    </source>
</evidence>
<name>A0ABP0IQT7_9DINO</name>
<dbReference type="EMBL" id="CAXAMN010003525">
    <property type="protein sequence ID" value="CAK9005019.1"/>
    <property type="molecule type" value="Genomic_DNA"/>
</dbReference>
<sequence length="100" mass="11274">MAPGEGLSLAAPQKPEEVQVEDPCVVDEDPLPETPRSSFYTLIHFDLPKGVPGPPCFRTHARHVVNFDRFREAVEGSPKKLVALVRQSRQKRLKDLGWTR</sequence>
<accession>A0ABP0IQT7</accession>
<dbReference type="Proteomes" id="UP001642484">
    <property type="component" value="Unassembled WGS sequence"/>
</dbReference>
<keyword evidence="4" id="KW-1185">Reference proteome</keyword>
<reference evidence="2 4" key="1">
    <citation type="submission" date="2024-02" db="EMBL/GenBank/DDBJ databases">
        <authorList>
            <person name="Chen Y."/>
            <person name="Shah S."/>
            <person name="Dougan E. K."/>
            <person name="Thang M."/>
            <person name="Chan C."/>
        </authorList>
    </citation>
    <scope>NUCLEOTIDE SEQUENCE [LARGE SCALE GENOMIC DNA]</scope>
</reference>
<feature type="region of interest" description="Disordered" evidence="1">
    <location>
        <begin position="1"/>
        <end position="22"/>
    </location>
</feature>
<evidence type="ECO:0000313" key="3">
    <source>
        <dbReference type="EMBL" id="CAK9005019.1"/>
    </source>
</evidence>
<organism evidence="2 4">
    <name type="scientific">Durusdinium trenchii</name>
    <dbReference type="NCBI Taxonomy" id="1381693"/>
    <lineage>
        <taxon>Eukaryota</taxon>
        <taxon>Sar</taxon>
        <taxon>Alveolata</taxon>
        <taxon>Dinophyceae</taxon>
        <taxon>Suessiales</taxon>
        <taxon>Symbiodiniaceae</taxon>
        <taxon>Durusdinium</taxon>
    </lineage>
</organism>
<evidence type="ECO:0000313" key="2">
    <source>
        <dbReference type="EMBL" id="CAK9004971.1"/>
    </source>
</evidence>
<gene>
    <name evidence="2" type="ORF">CCMP2556_LOCUS7897</name>
    <name evidence="3" type="ORF">CCMP2556_LOCUS7909</name>
</gene>
<evidence type="ECO:0000256" key="1">
    <source>
        <dbReference type="SAM" id="MobiDB-lite"/>
    </source>
</evidence>